<dbReference type="PANTHER" id="PTHR10383">
    <property type="entry name" value="SERINE INCORPORATOR"/>
    <property type="match status" value="1"/>
</dbReference>
<feature type="signal peptide" evidence="8">
    <location>
        <begin position="1"/>
        <end position="17"/>
    </location>
</feature>
<comment type="subcellular location">
    <subcellularLocation>
        <location evidence="1">Membrane</location>
        <topology evidence="1">Multi-pass membrane protein</topology>
    </subcellularLocation>
</comment>
<sequence>MGAIFSMAGSFLTSCLGSLTGTCCAKALGVGTLKQDASRIGYLILNLYTIILALSMGSLFGSNKDLQWWFGYLPGIGECRRVDDGKVGIEACFYGGIIHRITFTYTLMHVTILLLCTCGDSLGRRANNRYFVLKFVMIPVVAFALCFAPNDMFHFLFVTLVSACIIYVLMQQVMLIDLAYSWNEAWVEIAENEYSDNETLSRVWFAAIILFSVLFLAFGCYYFYLSLTRCMWFAVVLLLQVACLVASLTEYIPHGALLPSSLMFAYSAWLSASSGLQGVVGWTLYALTTIYAMTKAAKGGTSVNGNDSSVRLSESLTNVAQPESSQNQRDPPDSETAKSLALLHLCGTLIGLYLGPAIMGVLPEWLCPTAAVTVTFLYGWTLVAPLMARPILLDVGMADFAAFGQQGIKSVPSRSTRKRKARAKLAARVRDERFKAGPFWFKMLISEATAGVIMGHGGSTLIGLEKETLAAIKLSPYGSYFANSNLRVLVIAAPSLEALKTVVMKLVCDYILADIAVESVYVCLGSPASMELARGVDASLASDEPVLQHEGETVMEVSAVKHGGDRRLTSLTCASIALAVQNDRSHLANTVRLVYDPLALLPGDIDGLVDAHFCNIVFECSNVLPPALFAWLSKNCHVEIDIQSGENNCRLARIEGTLDGVHAAIRAIVLMSSV</sequence>
<dbReference type="GO" id="GO:0016020">
    <property type="term" value="C:membrane"/>
    <property type="evidence" value="ECO:0007669"/>
    <property type="project" value="UniProtKB-SubCell"/>
</dbReference>
<feature type="transmembrane region" description="Helical" evidence="7">
    <location>
        <begin position="368"/>
        <end position="388"/>
    </location>
</feature>
<dbReference type="Proteomes" id="UP000574390">
    <property type="component" value="Unassembled WGS sequence"/>
</dbReference>
<evidence type="ECO:0000256" key="1">
    <source>
        <dbReference type="ARBA" id="ARBA00004141"/>
    </source>
</evidence>
<feature type="transmembrane region" description="Helical" evidence="7">
    <location>
        <begin position="129"/>
        <end position="148"/>
    </location>
</feature>
<dbReference type="EMBL" id="JABANM010005042">
    <property type="protein sequence ID" value="KAF4748282.1"/>
    <property type="molecule type" value="Genomic_DNA"/>
</dbReference>
<evidence type="ECO:0000313" key="9">
    <source>
        <dbReference type="EMBL" id="KAF4748282.1"/>
    </source>
</evidence>
<dbReference type="PROSITE" id="PS50084">
    <property type="entry name" value="KH_TYPE_1"/>
    <property type="match status" value="1"/>
</dbReference>
<feature type="transmembrane region" description="Helical" evidence="7">
    <location>
        <begin position="340"/>
        <end position="362"/>
    </location>
</feature>
<feature type="chain" id="PRO_5029579334" evidence="8">
    <location>
        <begin position="18"/>
        <end position="674"/>
    </location>
</feature>
<evidence type="ECO:0000256" key="6">
    <source>
        <dbReference type="PROSITE-ProRule" id="PRU00117"/>
    </source>
</evidence>
<keyword evidence="8" id="KW-0732">Signal</keyword>
<feature type="transmembrane region" description="Helical" evidence="7">
    <location>
        <begin position="103"/>
        <end position="123"/>
    </location>
</feature>
<comment type="similarity">
    <text evidence="2">Belongs to the TDE1 family.</text>
</comment>
<evidence type="ECO:0000256" key="4">
    <source>
        <dbReference type="ARBA" id="ARBA00022989"/>
    </source>
</evidence>
<dbReference type="PANTHER" id="PTHR10383:SF9">
    <property type="entry name" value="SERINE INCORPORATOR, ISOFORM F"/>
    <property type="match status" value="1"/>
</dbReference>
<comment type="caution">
    <text evidence="9">The sequence shown here is derived from an EMBL/GenBank/DDBJ whole genome shotgun (WGS) entry which is preliminary data.</text>
</comment>
<evidence type="ECO:0000256" key="2">
    <source>
        <dbReference type="ARBA" id="ARBA00006665"/>
    </source>
</evidence>
<dbReference type="GO" id="GO:0003723">
    <property type="term" value="F:RNA binding"/>
    <property type="evidence" value="ECO:0007669"/>
    <property type="project" value="UniProtKB-UniRule"/>
</dbReference>
<protein>
    <submittedName>
        <fullName evidence="9">Uncharacterized protein</fullName>
    </submittedName>
</protein>
<feature type="transmembrane region" description="Helical" evidence="7">
    <location>
        <begin position="40"/>
        <end position="60"/>
    </location>
</feature>
<gene>
    <name evidence="9" type="ORF">FOZ62_004626</name>
</gene>
<feature type="transmembrane region" description="Helical" evidence="7">
    <location>
        <begin position="155"/>
        <end position="182"/>
    </location>
</feature>
<evidence type="ECO:0000256" key="5">
    <source>
        <dbReference type="ARBA" id="ARBA00023136"/>
    </source>
</evidence>
<feature type="transmembrane region" description="Helical" evidence="7">
    <location>
        <begin position="264"/>
        <end position="287"/>
    </location>
</feature>
<keyword evidence="4 7" id="KW-1133">Transmembrane helix</keyword>
<keyword evidence="6" id="KW-0694">RNA-binding</keyword>
<proteinExistence type="inferred from homology"/>
<dbReference type="InterPro" id="IPR036612">
    <property type="entry name" value="KH_dom_type_1_sf"/>
</dbReference>
<keyword evidence="3 7" id="KW-0812">Transmembrane</keyword>
<reference evidence="9 10" key="1">
    <citation type="submission" date="2020-04" db="EMBL/GenBank/DDBJ databases">
        <title>Perkinsus olseni comparative genomics.</title>
        <authorList>
            <person name="Bogema D.R."/>
        </authorList>
    </citation>
    <scope>NUCLEOTIDE SEQUENCE [LARGE SCALE GENOMIC DNA]</scope>
    <source>
        <strain evidence="9">ATCC PRA-205</strain>
    </source>
</reference>
<dbReference type="AlphaFoldDB" id="A0A7J6TUH6"/>
<dbReference type="SUPFAM" id="SSF54791">
    <property type="entry name" value="Eukaryotic type KH-domain (KH-domain type I)"/>
    <property type="match status" value="1"/>
</dbReference>
<feature type="transmembrane region" description="Helical" evidence="7">
    <location>
        <begin position="231"/>
        <end position="252"/>
    </location>
</feature>
<dbReference type="Pfam" id="PF03348">
    <property type="entry name" value="Serinc"/>
    <property type="match status" value="1"/>
</dbReference>
<feature type="transmembrane region" description="Helical" evidence="7">
    <location>
        <begin position="202"/>
        <end position="224"/>
    </location>
</feature>
<evidence type="ECO:0000256" key="8">
    <source>
        <dbReference type="SAM" id="SignalP"/>
    </source>
</evidence>
<organism evidence="9 10">
    <name type="scientific">Perkinsus olseni</name>
    <name type="common">Perkinsus atlanticus</name>
    <dbReference type="NCBI Taxonomy" id="32597"/>
    <lineage>
        <taxon>Eukaryota</taxon>
        <taxon>Sar</taxon>
        <taxon>Alveolata</taxon>
        <taxon>Perkinsozoa</taxon>
        <taxon>Perkinsea</taxon>
        <taxon>Perkinsida</taxon>
        <taxon>Perkinsidae</taxon>
        <taxon>Perkinsus</taxon>
    </lineage>
</organism>
<evidence type="ECO:0000256" key="7">
    <source>
        <dbReference type="SAM" id="Phobius"/>
    </source>
</evidence>
<evidence type="ECO:0000256" key="3">
    <source>
        <dbReference type="ARBA" id="ARBA00022692"/>
    </source>
</evidence>
<keyword evidence="5 7" id="KW-0472">Membrane</keyword>
<name>A0A7J6TUH6_PEROL</name>
<accession>A0A7J6TUH6</accession>
<dbReference type="InterPro" id="IPR005016">
    <property type="entry name" value="TDE1/TMS"/>
</dbReference>
<evidence type="ECO:0000313" key="10">
    <source>
        <dbReference type="Proteomes" id="UP000574390"/>
    </source>
</evidence>